<sequence>MGRPSDLANELEKEASICQVVLGLSAHEKRTSLSLSGRDLSSLPAGLSGLTTLERLDCSFNQLTGSGLQRLPQHLTSLSLTSNVISSLRALNLPKCLRRLYAGVNREIH</sequence>
<keyword evidence="3" id="KW-1185">Reference proteome</keyword>
<reference evidence="2 3" key="1">
    <citation type="journal article" date="2024" name="Nat. Commun.">
        <title>Phylogenomics reveals the evolutionary origins of lichenization in chlorophyte algae.</title>
        <authorList>
            <person name="Puginier C."/>
            <person name="Libourel C."/>
            <person name="Otte J."/>
            <person name="Skaloud P."/>
            <person name="Haon M."/>
            <person name="Grisel S."/>
            <person name="Petersen M."/>
            <person name="Berrin J.G."/>
            <person name="Delaux P.M."/>
            <person name="Dal Grande F."/>
            <person name="Keller J."/>
        </authorList>
    </citation>
    <scope>NUCLEOTIDE SEQUENCE [LARGE SCALE GENOMIC DNA]</scope>
    <source>
        <strain evidence="2 3">SAG 2523</strain>
    </source>
</reference>
<comment type="caution">
    <text evidence="2">The sequence shown here is derived from an EMBL/GenBank/DDBJ whole genome shotgun (WGS) entry which is preliminary data.</text>
</comment>
<comment type="subcellular location">
    <subcellularLocation>
        <location evidence="1">Cytoplasm</location>
        <location evidence="1">Cytoskeleton</location>
        <location evidence="1">Cilium axoneme</location>
    </subcellularLocation>
</comment>
<evidence type="ECO:0000313" key="3">
    <source>
        <dbReference type="Proteomes" id="UP001485043"/>
    </source>
</evidence>
<dbReference type="GO" id="GO:0005930">
    <property type="term" value="C:axoneme"/>
    <property type="evidence" value="ECO:0007669"/>
    <property type="project" value="UniProtKB-SubCell"/>
</dbReference>
<dbReference type="Gene3D" id="3.80.10.10">
    <property type="entry name" value="Ribonuclease Inhibitor"/>
    <property type="match status" value="1"/>
</dbReference>
<organism evidence="2 3">
    <name type="scientific">Apatococcus fuscideae</name>
    <dbReference type="NCBI Taxonomy" id="2026836"/>
    <lineage>
        <taxon>Eukaryota</taxon>
        <taxon>Viridiplantae</taxon>
        <taxon>Chlorophyta</taxon>
        <taxon>core chlorophytes</taxon>
        <taxon>Trebouxiophyceae</taxon>
        <taxon>Chlorellales</taxon>
        <taxon>Chlorellaceae</taxon>
        <taxon>Apatococcus</taxon>
    </lineage>
</organism>
<evidence type="ECO:0000256" key="1">
    <source>
        <dbReference type="ARBA" id="ARBA00004430"/>
    </source>
</evidence>
<proteinExistence type="predicted"/>
<gene>
    <name evidence="2" type="ORF">WJX84_000634</name>
</gene>
<dbReference type="SUPFAM" id="SSF52075">
    <property type="entry name" value="Outer arm dynein light chain 1"/>
    <property type="match status" value="1"/>
</dbReference>
<name>A0AAW1T5G8_9CHLO</name>
<dbReference type="Proteomes" id="UP001485043">
    <property type="component" value="Unassembled WGS sequence"/>
</dbReference>
<protein>
    <submittedName>
        <fullName evidence="2">Uncharacterized protein</fullName>
    </submittedName>
</protein>
<dbReference type="EMBL" id="JALJOV010000416">
    <property type="protein sequence ID" value="KAK9863900.1"/>
    <property type="molecule type" value="Genomic_DNA"/>
</dbReference>
<dbReference type="InterPro" id="IPR032675">
    <property type="entry name" value="LRR_dom_sf"/>
</dbReference>
<evidence type="ECO:0000313" key="2">
    <source>
        <dbReference type="EMBL" id="KAK9863900.1"/>
    </source>
</evidence>
<dbReference type="AlphaFoldDB" id="A0AAW1T5G8"/>
<accession>A0AAW1T5G8</accession>